<feature type="compositionally biased region" description="Polar residues" evidence="1">
    <location>
        <begin position="327"/>
        <end position="338"/>
    </location>
</feature>
<keyword evidence="3" id="KW-1185">Reference proteome</keyword>
<dbReference type="OrthoDB" id="10612342at2759"/>
<dbReference type="EMBL" id="NHZQ01000066">
    <property type="protein sequence ID" value="PSK55654.1"/>
    <property type="molecule type" value="Genomic_DNA"/>
</dbReference>
<name>A0A2P8A5B2_9PEZI</name>
<evidence type="ECO:0000313" key="2">
    <source>
        <dbReference type="EMBL" id="PSK55654.1"/>
    </source>
</evidence>
<dbReference type="AlphaFoldDB" id="A0A2P8A5B2"/>
<accession>A0A2P8A5B2</accession>
<proteinExistence type="predicted"/>
<protein>
    <submittedName>
        <fullName evidence="2">Uncharacterized protein</fullName>
    </submittedName>
</protein>
<feature type="region of interest" description="Disordered" evidence="1">
    <location>
        <begin position="327"/>
        <end position="366"/>
    </location>
</feature>
<organism evidence="2 3">
    <name type="scientific">Elsinoe australis</name>
    <dbReference type="NCBI Taxonomy" id="40998"/>
    <lineage>
        <taxon>Eukaryota</taxon>
        <taxon>Fungi</taxon>
        <taxon>Dikarya</taxon>
        <taxon>Ascomycota</taxon>
        <taxon>Pezizomycotina</taxon>
        <taxon>Dothideomycetes</taxon>
        <taxon>Dothideomycetidae</taxon>
        <taxon>Myriangiales</taxon>
        <taxon>Elsinoaceae</taxon>
        <taxon>Elsinoe</taxon>
    </lineage>
</organism>
<reference evidence="2 3" key="1">
    <citation type="submission" date="2017-05" db="EMBL/GenBank/DDBJ databases">
        <title>Draft genome sequence of Elsinoe australis.</title>
        <authorList>
            <person name="Cheng Q."/>
        </authorList>
    </citation>
    <scope>NUCLEOTIDE SEQUENCE [LARGE SCALE GENOMIC DNA]</scope>
    <source>
        <strain evidence="2 3">NL1</strain>
    </source>
</reference>
<feature type="compositionally biased region" description="Polar residues" evidence="1">
    <location>
        <begin position="353"/>
        <end position="366"/>
    </location>
</feature>
<evidence type="ECO:0000313" key="3">
    <source>
        <dbReference type="Proteomes" id="UP000243723"/>
    </source>
</evidence>
<gene>
    <name evidence="2" type="ORF">B9Z65_4532</name>
</gene>
<sequence>MPPKRRKTKKPDPWLKKVPVDTLGLGTTFLDLPVEVRFMIYGLANDNLHKNTDKPRCLSSWKPSSLLLSHPTIAYEVLSQYNKFWFTLNEHFLQPGYLRNTIENIDKHAFGNDARRFLDADWEPQIKQLRLSAPGLCNIKIKCTAGVIEISNDKVVVPKGTAHDIDRWEHLVDKKLDHLGAHKAFKSKLKEQLQTSIHERKGYGLDLAEMRMVICAVKVFHHEMEVQFEKVKTASQDEVNQISFLENWLTGITQKQDEKAKVDEVDHHRADMRKLSLNKQHPLPNQQPLVPNQSHLAQQQTLSVNNMQPLYANYQNTGAIDLLKASNVHQGPNNSNRPRQGPKYGLSGPVKQRSGNNKQVIDLTGN</sequence>
<comment type="caution">
    <text evidence="2">The sequence shown here is derived from an EMBL/GenBank/DDBJ whole genome shotgun (WGS) entry which is preliminary data.</text>
</comment>
<dbReference type="Proteomes" id="UP000243723">
    <property type="component" value="Unassembled WGS sequence"/>
</dbReference>
<evidence type="ECO:0000256" key="1">
    <source>
        <dbReference type="SAM" id="MobiDB-lite"/>
    </source>
</evidence>